<feature type="active site" description="Proton acceptor" evidence="7">
    <location>
        <position position="288"/>
    </location>
</feature>
<accession>A0A5D3EZM3</accession>
<feature type="binding site" evidence="7">
    <location>
        <position position="364"/>
    </location>
    <ligand>
        <name>phosphoenolpyruvate</name>
        <dbReference type="ChEBI" id="CHEBI:58702"/>
    </ligand>
</feature>
<dbReference type="PIRSF" id="PIRSF000505">
    <property type="entry name" value="EPSPS"/>
    <property type="match status" value="1"/>
</dbReference>
<dbReference type="EC" id="2.5.1.19" evidence="7"/>
<comment type="subcellular location">
    <subcellularLocation>
        <location evidence="7">Cytoplasm</location>
    </subcellularLocation>
</comment>
<comment type="function">
    <text evidence="7">Catalyzes the transfer of the enolpyruvyl moiety of phosphoenolpyruvate (PEP) to the 5-hydroxyl of shikimate-3-phosphate (S3P) to produce enolpyruvyl shikimate-3-phosphate and inorganic phosphate.</text>
</comment>
<evidence type="ECO:0000313" key="10">
    <source>
        <dbReference type="Proteomes" id="UP000324383"/>
    </source>
</evidence>
<dbReference type="PANTHER" id="PTHR21090:SF5">
    <property type="entry name" value="PENTAFUNCTIONAL AROM POLYPEPTIDE"/>
    <property type="match status" value="1"/>
</dbReference>
<feature type="binding site" evidence="7">
    <location>
        <position position="315"/>
    </location>
    <ligand>
        <name>3-phosphoshikimate</name>
        <dbReference type="ChEBI" id="CHEBI:145989"/>
    </ligand>
</feature>
<keyword evidence="7" id="KW-0963">Cytoplasm</keyword>
<comment type="caution">
    <text evidence="7">Lacks conserved residue(s) required for the propagation of feature annotation.</text>
</comment>
<dbReference type="GO" id="GO:0009423">
    <property type="term" value="P:chorismate biosynthetic process"/>
    <property type="evidence" value="ECO:0007669"/>
    <property type="project" value="UniProtKB-UniRule"/>
</dbReference>
<dbReference type="InterPro" id="IPR036968">
    <property type="entry name" value="Enolpyruvate_Tfrase_sf"/>
</dbReference>
<dbReference type="GO" id="GO:0009073">
    <property type="term" value="P:aromatic amino acid family biosynthetic process"/>
    <property type="evidence" value="ECO:0007669"/>
    <property type="project" value="UniProtKB-KW"/>
</dbReference>
<feature type="binding site" evidence="7">
    <location>
        <position position="97"/>
    </location>
    <ligand>
        <name>phosphoenolpyruvate</name>
        <dbReference type="ChEBI" id="CHEBI:58702"/>
    </ligand>
</feature>
<dbReference type="EMBL" id="VKLW01000028">
    <property type="protein sequence ID" value="TYK32560.1"/>
    <property type="molecule type" value="Genomic_DNA"/>
</dbReference>
<dbReference type="RefSeq" id="WP_148726827.1">
    <property type="nucleotide sequence ID" value="NZ_CP197398.1"/>
</dbReference>
<feature type="binding site" evidence="7">
    <location>
        <position position="389"/>
    </location>
    <ligand>
        <name>phosphoenolpyruvate</name>
        <dbReference type="ChEBI" id="CHEBI:58702"/>
    </ligand>
</feature>
<evidence type="ECO:0000256" key="5">
    <source>
        <dbReference type="ARBA" id="ARBA00023141"/>
    </source>
</evidence>
<keyword evidence="4 7" id="KW-0808">Transferase</keyword>
<evidence type="ECO:0000259" key="8">
    <source>
        <dbReference type="Pfam" id="PF00275"/>
    </source>
</evidence>
<proteinExistence type="inferred from homology"/>
<keyword evidence="3 7" id="KW-0028">Amino-acid biosynthesis</keyword>
<comment type="caution">
    <text evidence="9">The sequence shown here is derived from an EMBL/GenBank/DDBJ whole genome shotgun (WGS) entry which is preliminary data.</text>
</comment>
<feature type="binding site" evidence="7">
    <location>
        <position position="288"/>
    </location>
    <ligand>
        <name>3-phosphoshikimate</name>
        <dbReference type="ChEBI" id="CHEBI:145989"/>
    </ligand>
</feature>
<dbReference type="SUPFAM" id="SSF55205">
    <property type="entry name" value="EPT/RTPC-like"/>
    <property type="match status" value="1"/>
</dbReference>
<feature type="binding site" evidence="7">
    <location>
        <position position="69"/>
    </location>
    <ligand>
        <name>phosphoenolpyruvate</name>
        <dbReference type="ChEBI" id="CHEBI:58702"/>
    </ligand>
</feature>
<protein>
    <recommendedName>
        <fullName evidence="7">3-phosphoshikimate 1-carboxyvinyltransferase</fullName>
        <ecNumber evidence="7">2.5.1.19</ecNumber>
    </recommendedName>
    <alternativeName>
        <fullName evidence="7">5-enolpyruvylshikimate-3-phosphate synthase</fullName>
        <shortName evidence="7">EPSP synthase</shortName>
        <shortName evidence="7">EPSPS</shortName>
    </alternativeName>
</protein>
<dbReference type="UniPathway" id="UPA00053">
    <property type="reaction ID" value="UER00089"/>
</dbReference>
<feature type="binding site" evidence="7">
    <location>
        <position position="143"/>
    </location>
    <ligand>
        <name>3-phosphoshikimate</name>
        <dbReference type="ChEBI" id="CHEBI:145989"/>
    </ligand>
</feature>
<comment type="pathway">
    <text evidence="1 7">Metabolic intermediate biosynthesis; chorismate biosynthesis; chorismate from D-erythrose 4-phosphate and phosphoenolpyruvate: step 6/7.</text>
</comment>
<dbReference type="InterPro" id="IPR001986">
    <property type="entry name" value="Enolpyruvate_Tfrase_dom"/>
</dbReference>
<feature type="binding site" evidence="7">
    <location>
        <position position="319"/>
    </location>
    <ligand>
        <name>phosphoenolpyruvate</name>
        <dbReference type="ChEBI" id="CHEBI:58702"/>
    </ligand>
</feature>
<feature type="domain" description="Enolpyruvate transferase" evidence="8">
    <location>
        <begin position="60"/>
        <end position="398"/>
    </location>
</feature>
<feature type="binding site" evidence="7">
    <location>
        <position position="26"/>
    </location>
    <ligand>
        <name>3-phosphoshikimate</name>
        <dbReference type="ChEBI" id="CHEBI:145989"/>
    </ligand>
</feature>
<reference evidence="9 10" key="1">
    <citation type="submission" date="2019-07" db="EMBL/GenBank/DDBJ databases">
        <title>Draft Genome Sequences of Bacteroides pyogenes Strains Isolated from the Uterus Holstein Dairy Cows with Metritis.</title>
        <authorList>
            <person name="Cunha F."/>
            <person name="Galvao K.N."/>
            <person name="Jeon S.J."/>
            <person name="Jeong K.C."/>
        </authorList>
    </citation>
    <scope>NUCLEOTIDE SEQUENCE [LARGE SCALE GENOMIC DNA]</scope>
    <source>
        <strain evidence="9 10">KG-31</strain>
    </source>
</reference>
<gene>
    <name evidence="7" type="primary">aroA</name>
    <name evidence="9" type="ORF">FNJ60_11645</name>
</gene>
<feature type="binding site" evidence="7">
    <location>
        <position position="21"/>
    </location>
    <ligand>
        <name>3-phosphoshikimate</name>
        <dbReference type="ChEBI" id="CHEBI:145989"/>
    </ligand>
</feature>
<dbReference type="GO" id="GO:0008652">
    <property type="term" value="P:amino acid biosynthetic process"/>
    <property type="evidence" value="ECO:0007669"/>
    <property type="project" value="UniProtKB-KW"/>
</dbReference>
<feature type="domain" description="Enolpyruvate transferase" evidence="8">
    <location>
        <begin position="8"/>
        <end position="58"/>
    </location>
</feature>
<dbReference type="Proteomes" id="UP000324383">
    <property type="component" value="Unassembled WGS sequence"/>
</dbReference>
<dbReference type="PANTHER" id="PTHR21090">
    <property type="entry name" value="AROM/DEHYDROQUINATE SYNTHASE"/>
    <property type="match status" value="1"/>
</dbReference>
<evidence type="ECO:0000256" key="1">
    <source>
        <dbReference type="ARBA" id="ARBA00004811"/>
    </source>
</evidence>
<feature type="binding site" evidence="7">
    <location>
        <position position="145"/>
    </location>
    <ligand>
        <name>3-phosphoshikimate</name>
        <dbReference type="ChEBI" id="CHEBI:145989"/>
    </ligand>
</feature>
<dbReference type="InterPro" id="IPR013792">
    <property type="entry name" value="RNA3'P_cycl/enolpyr_Trfase_a/b"/>
</dbReference>
<dbReference type="GO" id="GO:0003866">
    <property type="term" value="F:3-phosphoshikimate 1-carboxyvinyltransferase activity"/>
    <property type="evidence" value="ECO:0007669"/>
    <property type="project" value="UniProtKB-UniRule"/>
</dbReference>
<dbReference type="GO" id="GO:0005737">
    <property type="term" value="C:cytoplasm"/>
    <property type="evidence" value="ECO:0007669"/>
    <property type="project" value="UniProtKB-SubCell"/>
</dbReference>
<dbReference type="Pfam" id="PF00275">
    <property type="entry name" value="EPSP_synthase"/>
    <property type="match status" value="2"/>
</dbReference>
<dbReference type="InterPro" id="IPR006264">
    <property type="entry name" value="EPSP_synthase"/>
</dbReference>
<comment type="catalytic activity">
    <reaction evidence="6">
        <text>3-phosphoshikimate + phosphoenolpyruvate = 5-O-(1-carboxyvinyl)-3-phosphoshikimate + phosphate</text>
        <dbReference type="Rhea" id="RHEA:21256"/>
        <dbReference type="ChEBI" id="CHEBI:43474"/>
        <dbReference type="ChEBI" id="CHEBI:57701"/>
        <dbReference type="ChEBI" id="CHEBI:58702"/>
        <dbReference type="ChEBI" id="CHEBI:145989"/>
        <dbReference type="EC" id="2.5.1.19"/>
    </reaction>
    <physiologicalReaction direction="left-to-right" evidence="6">
        <dbReference type="Rhea" id="RHEA:21257"/>
    </physiologicalReaction>
</comment>
<sequence>MIYQLFAPSEIKTSIQLPSSKSISNRSLIINALSKGRYPIENLSDCDDTRVMIKALSEEKKTIDIMAAGTAMRFLTAYLSVNPGEYIITGTTRMQQRPIEVLVNALRELGADITYVNNEGFPPLLIKGRELKGNEIKLKGDISSQYISALLMIGPVLKNGLTLRLSGEIISRPYIDLTLQIMKDFGAKAEWVTSNSITVAPQPYCSTPFKIENDWSAASYWYQIAALSGKAEIALPGLFKSSFQGDSRGAELFSRLGITTKFTAQTVVITNENTRPQYFEENLIDIPDLAQTFVVTCALLNIPFRFSGLQSLKIKETDRIEALKTELRKLGYILKDENDCSLVWDGTRFEAEKHPIIQTYEDHRMAMAFAPSSFIFPGIRIANPGVVSKSYPGYWKDLTMAGFQIKEIK</sequence>
<feature type="binding site" evidence="7">
    <location>
        <position position="22"/>
    </location>
    <ligand>
        <name>3-phosphoshikimate</name>
        <dbReference type="ChEBI" id="CHEBI:145989"/>
    </ligand>
</feature>
<dbReference type="CDD" id="cd01556">
    <property type="entry name" value="EPSP_synthase"/>
    <property type="match status" value="1"/>
</dbReference>
<feature type="binding site" evidence="7">
    <location>
        <position position="21"/>
    </location>
    <ligand>
        <name>phosphoenolpyruvate</name>
        <dbReference type="ChEBI" id="CHEBI:58702"/>
    </ligand>
</feature>
<organism evidence="9 10">
    <name type="scientific">Bacteroides pyogenes</name>
    <dbReference type="NCBI Taxonomy" id="310300"/>
    <lineage>
        <taxon>Bacteria</taxon>
        <taxon>Pseudomonadati</taxon>
        <taxon>Bacteroidota</taxon>
        <taxon>Bacteroidia</taxon>
        <taxon>Bacteroidales</taxon>
        <taxon>Bacteroidaceae</taxon>
        <taxon>Bacteroides</taxon>
    </lineage>
</organism>
<dbReference type="HAMAP" id="MF_00210">
    <property type="entry name" value="EPSP_synth"/>
    <property type="match status" value="1"/>
</dbReference>
<feature type="binding site" evidence="7">
    <location>
        <position position="171"/>
    </location>
    <ligand>
        <name>3-phosphoshikimate</name>
        <dbReference type="ChEBI" id="CHEBI:145989"/>
    </ligand>
</feature>
<dbReference type="Gene3D" id="3.65.10.10">
    <property type="entry name" value="Enolpyruvate transferase domain"/>
    <property type="match status" value="3"/>
</dbReference>
<evidence type="ECO:0000256" key="4">
    <source>
        <dbReference type="ARBA" id="ARBA00022679"/>
    </source>
</evidence>
<feature type="binding site" evidence="7">
    <location>
        <position position="144"/>
    </location>
    <ligand>
        <name>3-phosphoshikimate</name>
        <dbReference type="ChEBI" id="CHEBI:145989"/>
    </ligand>
</feature>
<comment type="similarity">
    <text evidence="2 7">Belongs to the EPSP synthase family.</text>
</comment>
<evidence type="ECO:0000256" key="3">
    <source>
        <dbReference type="ARBA" id="ARBA00022605"/>
    </source>
</evidence>
<evidence type="ECO:0000313" key="9">
    <source>
        <dbReference type="EMBL" id="TYK32560.1"/>
    </source>
</evidence>
<evidence type="ECO:0000256" key="6">
    <source>
        <dbReference type="ARBA" id="ARBA00044633"/>
    </source>
</evidence>
<feature type="binding site" evidence="7">
    <location>
        <position position="145"/>
    </location>
    <ligand>
        <name>phosphoenolpyruvate</name>
        <dbReference type="ChEBI" id="CHEBI:58702"/>
    </ligand>
</feature>
<evidence type="ECO:0000256" key="2">
    <source>
        <dbReference type="ARBA" id="ARBA00009948"/>
    </source>
</evidence>
<dbReference type="PROSITE" id="PS00885">
    <property type="entry name" value="EPSP_SYNTHASE_2"/>
    <property type="match status" value="1"/>
</dbReference>
<comment type="subunit">
    <text evidence="7">Monomer.</text>
</comment>
<dbReference type="AlphaFoldDB" id="A0A5D3EZM3"/>
<keyword evidence="5 7" id="KW-0057">Aromatic amino acid biosynthesis</keyword>
<name>A0A5D3EZM3_9BACE</name>
<dbReference type="InterPro" id="IPR023193">
    <property type="entry name" value="EPSP_synthase_CS"/>
</dbReference>
<evidence type="ECO:0000256" key="7">
    <source>
        <dbReference type="HAMAP-Rule" id="MF_00210"/>
    </source>
</evidence>
<keyword evidence="10" id="KW-1185">Reference proteome</keyword>